<accession>A0A6I0F1K0</accession>
<dbReference type="GO" id="GO:0005524">
    <property type="term" value="F:ATP binding"/>
    <property type="evidence" value="ECO:0007669"/>
    <property type="project" value="UniProtKB-UniRule"/>
</dbReference>
<evidence type="ECO:0000256" key="7">
    <source>
        <dbReference type="ARBA" id="ARBA00048693"/>
    </source>
</evidence>
<dbReference type="InterPro" id="IPR036465">
    <property type="entry name" value="vWFA_dom_sf"/>
</dbReference>
<dbReference type="Pfam" id="PF01078">
    <property type="entry name" value="Mg_chelatase"/>
    <property type="match status" value="1"/>
</dbReference>
<feature type="region of interest" description="Disordered" evidence="10">
    <location>
        <begin position="324"/>
        <end position="359"/>
    </location>
</feature>
<evidence type="ECO:0000313" key="13">
    <source>
        <dbReference type="Proteomes" id="UP000468766"/>
    </source>
</evidence>
<feature type="domain" description="VWFA" evidence="11">
    <location>
        <begin position="468"/>
        <end position="655"/>
    </location>
</feature>
<keyword evidence="6 8" id="KW-0149">Chlorophyll biosynthesis</keyword>
<keyword evidence="4 8" id="KW-0547">Nucleotide-binding</keyword>
<dbReference type="SMART" id="SM00327">
    <property type="entry name" value="VWA"/>
    <property type="match status" value="1"/>
</dbReference>
<comment type="similarity">
    <text evidence="1 8">Belongs to the Mg-chelatase subunits D/I family.</text>
</comment>
<comment type="function">
    <text evidence="8">Involved in bacteriochlorophyll biosynthesis; introduces a magnesium ion into protoporphyrin IX to yield Mg-protoporphyrin IX.</text>
</comment>
<comment type="pathway">
    <text evidence="8">Porphyrin-containing compound metabolism; bacteriochlorophyll biosynthesis.</text>
</comment>
<evidence type="ECO:0000256" key="5">
    <source>
        <dbReference type="ARBA" id="ARBA00022840"/>
    </source>
</evidence>
<evidence type="ECO:0000256" key="10">
    <source>
        <dbReference type="SAM" id="MobiDB-lite"/>
    </source>
</evidence>
<keyword evidence="2 8" id="KW-0602">Photosynthesis</keyword>
<evidence type="ECO:0000256" key="1">
    <source>
        <dbReference type="ARBA" id="ARBA00005799"/>
    </source>
</evidence>
<organism evidence="12 13">
    <name type="scientific">Heliorestis acidaminivorans</name>
    <dbReference type="NCBI Taxonomy" id="553427"/>
    <lineage>
        <taxon>Bacteria</taxon>
        <taxon>Bacillati</taxon>
        <taxon>Bacillota</taxon>
        <taxon>Clostridia</taxon>
        <taxon>Eubacteriales</taxon>
        <taxon>Heliobacteriaceae</taxon>
        <taxon>Heliorestis</taxon>
    </lineage>
</organism>
<reference evidence="12 13" key="1">
    <citation type="submission" date="2019-10" db="EMBL/GenBank/DDBJ databases">
        <title>Whole-genome sequence of the extremophile Heliorestis acidaminivorans DSM 24790.</title>
        <authorList>
            <person name="Kyndt J.A."/>
            <person name="Meyer T.E."/>
        </authorList>
    </citation>
    <scope>NUCLEOTIDE SEQUENCE [LARGE SCALE GENOMIC DNA]</scope>
    <source>
        <strain evidence="12 13">DSM 24790</strain>
    </source>
</reference>
<dbReference type="SUPFAM" id="SSF53300">
    <property type="entry name" value="vWA-like"/>
    <property type="match status" value="1"/>
</dbReference>
<sequence>MRAQSLPFAAVTGQEVAKLALMLVAVDPALKGLSIAGRRGTGKTVLARGLQYLLPAIEQLEGCLCHCDPEQSRCWCSDCRQNFADEDNLPVRRMKAPFMELPLGTTEDRLLGAIDVEKALGAGGRSWQPGLLGEANRGVLYIDQLNLLDDSLVNSLFDVMSGVTRLEREGISVQYPSDFILVGTYDPEEGPLRAHLADRFAIHVSSVAILDLEKRIEILRRQELFHEDQEAFVELYREDQEEVLKNIEKARKLLSDVKITEEQTLYLVGQALKRQVPGHRADLFAVRLAKAHAALQGRKTVEPIDLAIALELVIKPRQLIDLPENEEMEPPPPPPPPPPPEPEENQQDETPPDSPQNNEETMMLPEEFFFDSEEVPVDDELLALQNKVQKQARGGAHGKQKSLERGRYTRALLPPPGKPTKVAVDATLRAAAPFQAQRRQSGKYGDRQVIVTESDLRTKQFVRKSGALIVFVVDASGSMAFNRIRSAKGAVATLLNEAYVNRDKVAMVIFRGQEADVIVPPTRSVELAKKRFDQVPVGGASPLASAIAQALELGVKAIGGDVGQVIITLLTDGRGNIPLNLQEGKKMNREQLNEEVLALSRMVADNGFSMLVIDSSNRFTSTGFAQKIADAARGQYYYLPKMSAEALAETVKSGVHALRK</sequence>
<dbReference type="InterPro" id="IPR002035">
    <property type="entry name" value="VWF_A"/>
</dbReference>
<dbReference type="Pfam" id="PF13519">
    <property type="entry name" value="VWA_2"/>
    <property type="match status" value="1"/>
</dbReference>
<keyword evidence="8" id="KW-0077">Bacteriochlorophyll biosynthesis</keyword>
<dbReference type="PROSITE" id="PS50234">
    <property type="entry name" value="VWFA"/>
    <property type="match status" value="1"/>
</dbReference>
<gene>
    <name evidence="12" type="primary">bchD</name>
    <name evidence="12" type="ORF">F9B85_07330</name>
</gene>
<protein>
    <recommendedName>
        <fullName evidence="8">Mg-protoporphyrin IX chelatase</fullName>
        <ecNumber evidence="8">6.6.1.1</ecNumber>
    </recommendedName>
</protein>
<dbReference type="Proteomes" id="UP000468766">
    <property type="component" value="Unassembled WGS sequence"/>
</dbReference>
<dbReference type="InterPro" id="IPR000523">
    <property type="entry name" value="Mg_chelatse_chII-like_cat_dom"/>
</dbReference>
<dbReference type="SUPFAM" id="SSF101447">
    <property type="entry name" value="Formin homology 2 domain (FH2 domain)"/>
    <property type="match status" value="1"/>
</dbReference>
<comment type="catalytic activity">
    <reaction evidence="7 8">
        <text>protoporphyrin IX + Mg(2+) + ATP + H2O = Mg-protoporphyrin IX + ADP + phosphate + 3 H(+)</text>
        <dbReference type="Rhea" id="RHEA:13961"/>
        <dbReference type="ChEBI" id="CHEBI:15377"/>
        <dbReference type="ChEBI" id="CHEBI:15378"/>
        <dbReference type="ChEBI" id="CHEBI:18420"/>
        <dbReference type="ChEBI" id="CHEBI:30616"/>
        <dbReference type="ChEBI" id="CHEBI:43474"/>
        <dbReference type="ChEBI" id="CHEBI:57306"/>
        <dbReference type="ChEBI" id="CHEBI:60492"/>
        <dbReference type="ChEBI" id="CHEBI:456216"/>
        <dbReference type="EC" id="6.6.1.1"/>
    </reaction>
</comment>
<keyword evidence="13" id="KW-1185">Reference proteome</keyword>
<dbReference type="EMBL" id="WBXO01000004">
    <property type="protein sequence ID" value="KAB2953067.1"/>
    <property type="molecule type" value="Genomic_DNA"/>
</dbReference>
<dbReference type="RefSeq" id="WP_151619727.1">
    <property type="nucleotide sequence ID" value="NZ_WBXO01000004.1"/>
</dbReference>
<dbReference type="Gene3D" id="3.40.50.300">
    <property type="entry name" value="P-loop containing nucleotide triphosphate hydrolases"/>
    <property type="match status" value="1"/>
</dbReference>
<dbReference type="GO" id="GO:0015979">
    <property type="term" value="P:photosynthesis"/>
    <property type="evidence" value="ECO:0007669"/>
    <property type="project" value="UniProtKB-UniRule"/>
</dbReference>
<dbReference type="InterPro" id="IPR041702">
    <property type="entry name" value="BchD/ChlD_VWA"/>
</dbReference>
<dbReference type="GO" id="GO:0016851">
    <property type="term" value="F:magnesium chelatase activity"/>
    <property type="evidence" value="ECO:0007669"/>
    <property type="project" value="UniProtKB-UniRule"/>
</dbReference>
<evidence type="ECO:0000256" key="4">
    <source>
        <dbReference type="ARBA" id="ARBA00022741"/>
    </source>
</evidence>
<dbReference type="PANTHER" id="PTHR43473">
    <property type="entry name" value="MAGNESIUM-CHELATASE SUBUNIT CHLD, CHLOROPLASTIC"/>
    <property type="match status" value="1"/>
</dbReference>
<evidence type="ECO:0000256" key="2">
    <source>
        <dbReference type="ARBA" id="ARBA00022531"/>
    </source>
</evidence>
<keyword evidence="3 8" id="KW-0436">Ligase</keyword>
<dbReference type="InterPro" id="IPR011776">
    <property type="entry name" value="Mg_chelatase_ATPase-dsu"/>
</dbReference>
<dbReference type="GO" id="GO:0030494">
    <property type="term" value="P:bacteriochlorophyll biosynthetic process"/>
    <property type="evidence" value="ECO:0007669"/>
    <property type="project" value="UniProtKB-UniPathway"/>
</dbReference>
<dbReference type="Gene3D" id="3.40.50.410">
    <property type="entry name" value="von Willebrand factor, type A domain"/>
    <property type="match status" value="1"/>
</dbReference>
<evidence type="ECO:0000256" key="3">
    <source>
        <dbReference type="ARBA" id="ARBA00022598"/>
    </source>
</evidence>
<keyword evidence="9" id="KW-0175">Coiled coil</keyword>
<dbReference type="OrthoDB" id="9775079at2"/>
<name>A0A6I0F1K0_9FIRM</name>
<proteinExistence type="inferred from homology"/>
<dbReference type="Pfam" id="PF17863">
    <property type="entry name" value="AAA_lid_2"/>
    <property type="match status" value="1"/>
</dbReference>
<evidence type="ECO:0000256" key="9">
    <source>
        <dbReference type="SAM" id="Coils"/>
    </source>
</evidence>
<dbReference type="PANTHER" id="PTHR43473:SF2">
    <property type="entry name" value="MAGNESIUM-CHELATASE SUBUNIT CHLD, CHLOROPLASTIC"/>
    <property type="match status" value="1"/>
</dbReference>
<dbReference type="NCBIfam" id="TIGR02031">
    <property type="entry name" value="BchD-ChlD"/>
    <property type="match status" value="1"/>
</dbReference>
<dbReference type="CDD" id="cd01451">
    <property type="entry name" value="vWA_Magnesium_chelatase"/>
    <property type="match status" value="1"/>
</dbReference>
<dbReference type="EC" id="6.6.1.1" evidence="8"/>
<comment type="caution">
    <text evidence="12">The sequence shown here is derived from an EMBL/GenBank/DDBJ whole genome shotgun (WGS) entry which is preliminary data.</text>
</comment>
<dbReference type="SUPFAM" id="SSF52540">
    <property type="entry name" value="P-loop containing nucleoside triphosphate hydrolases"/>
    <property type="match status" value="1"/>
</dbReference>
<dbReference type="UniPathway" id="UPA00669"/>
<feature type="compositionally biased region" description="Acidic residues" evidence="10">
    <location>
        <begin position="341"/>
        <end position="351"/>
    </location>
</feature>
<feature type="compositionally biased region" description="Pro residues" evidence="10">
    <location>
        <begin position="330"/>
        <end position="340"/>
    </location>
</feature>
<dbReference type="InterPro" id="IPR041628">
    <property type="entry name" value="ChlI/MoxR_AAA_lid"/>
</dbReference>
<dbReference type="InterPro" id="IPR027417">
    <property type="entry name" value="P-loop_NTPase"/>
</dbReference>
<feature type="coiled-coil region" evidence="9">
    <location>
        <begin position="209"/>
        <end position="257"/>
    </location>
</feature>
<keyword evidence="5 8" id="KW-0067">ATP-binding</keyword>
<evidence type="ECO:0000256" key="6">
    <source>
        <dbReference type="ARBA" id="ARBA00023171"/>
    </source>
</evidence>
<dbReference type="Gene3D" id="1.10.8.80">
    <property type="entry name" value="Magnesium chelatase subunit I, C-Terminal domain"/>
    <property type="match status" value="1"/>
</dbReference>
<evidence type="ECO:0000313" key="12">
    <source>
        <dbReference type="EMBL" id="KAB2953067.1"/>
    </source>
</evidence>
<dbReference type="AlphaFoldDB" id="A0A6I0F1K0"/>
<evidence type="ECO:0000259" key="11">
    <source>
        <dbReference type="PROSITE" id="PS50234"/>
    </source>
</evidence>
<evidence type="ECO:0000256" key="8">
    <source>
        <dbReference type="RuleBase" id="RU362087"/>
    </source>
</evidence>